<feature type="binding site" evidence="8">
    <location>
        <position position="75"/>
    </location>
    <ligand>
        <name>substrate</name>
    </ligand>
</feature>
<dbReference type="HAMAP" id="MF_00917">
    <property type="entry name" value="QueE"/>
    <property type="match status" value="1"/>
</dbReference>
<feature type="binding site" evidence="8">
    <location>
        <position position="40"/>
    </location>
    <ligand>
        <name>Mg(2+)</name>
        <dbReference type="ChEBI" id="CHEBI:18420"/>
    </ligand>
</feature>
<comment type="catalytic activity">
    <reaction evidence="8">
        <text>6-carboxy-5,6,7,8-tetrahydropterin + H(+) = 7-carboxy-7-carbaguanine + NH4(+)</text>
        <dbReference type="Rhea" id="RHEA:27974"/>
        <dbReference type="ChEBI" id="CHEBI:15378"/>
        <dbReference type="ChEBI" id="CHEBI:28938"/>
        <dbReference type="ChEBI" id="CHEBI:61032"/>
        <dbReference type="ChEBI" id="CHEBI:61036"/>
        <dbReference type="EC" id="4.3.99.3"/>
    </reaction>
</comment>
<dbReference type="PANTHER" id="PTHR42836">
    <property type="entry name" value="7-CARBOXY-7-DEAZAGUANINE SYNTHASE"/>
    <property type="match status" value="1"/>
</dbReference>
<keyword evidence="6 8" id="KW-0411">Iron-sulfur</keyword>
<comment type="similarity">
    <text evidence="8">Belongs to the radical SAM superfamily. 7-carboxy-7-deazaguanine synthase family.</text>
</comment>
<feature type="binding site" evidence="8">
    <location>
        <position position="27"/>
    </location>
    <ligand>
        <name>substrate</name>
    </ligand>
</feature>
<feature type="binding site" evidence="8">
    <location>
        <position position="31"/>
    </location>
    <ligand>
        <name>[4Fe-4S] cluster</name>
        <dbReference type="ChEBI" id="CHEBI:49883"/>
        <note>4Fe-4S-S-AdoMet</note>
    </ligand>
</feature>
<dbReference type="SFLD" id="SFLDS00029">
    <property type="entry name" value="Radical_SAM"/>
    <property type="match status" value="1"/>
</dbReference>
<dbReference type="EMBL" id="LT981265">
    <property type="protein sequence ID" value="SPC34825.1"/>
    <property type="molecule type" value="Genomic_DNA"/>
</dbReference>
<comment type="subunit">
    <text evidence="8">Homodimer.</text>
</comment>
<feature type="domain" description="Radical SAM core" evidence="9">
    <location>
        <begin position="18"/>
        <end position="238"/>
    </location>
</feature>
<gene>
    <name evidence="8 10" type="primary">queE</name>
    <name evidence="10" type="ORF">NCAV_1662</name>
</gene>
<sequence>MRVSISEVFTSIEGEGIYLGTKTLFIRFAGCPLRCFYCDTPYALSIGNGTYYSIDEAKTIIARKVERGTFKANFTGGEPLLQHEAVRELARYVRDELLLKTYLESSCYDASRFLHVLPYIDICKIEFKLKDSNAIDDKHYTRLLENEMLCLRHAIASRKVTYIKVVLSSLSKREEVEELARMIFEGDASKAIDGFVLQPVNGVNEPTLEHMLAMYDAVHQYYPNVRIIPQMHKVMGIP</sequence>
<name>A0A2K5AT61_9ARCH</name>
<keyword evidence="4 8" id="KW-0460">Magnesium</keyword>
<keyword evidence="7 8" id="KW-0456">Lyase</keyword>
<comment type="cofactor">
    <cofactor evidence="8">
        <name>S-adenosyl-L-methionine</name>
        <dbReference type="ChEBI" id="CHEBI:59789"/>
    </cofactor>
    <text evidence="8">Binds 1 S-adenosyl-L-methionine per subunit.</text>
</comment>
<evidence type="ECO:0000313" key="11">
    <source>
        <dbReference type="Proteomes" id="UP000236248"/>
    </source>
</evidence>
<dbReference type="GO" id="GO:0016840">
    <property type="term" value="F:carbon-nitrogen lyase activity"/>
    <property type="evidence" value="ECO:0007669"/>
    <property type="project" value="UniProtKB-UniRule"/>
</dbReference>
<dbReference type="InterPro" id="IPR058240">
    <property type="entry name" value="rSAM_sf"/>
</dbReference>
<comment type="cofactor">
    <cofactor evidence="8">
        <name>Mg(2+)</name>
        <dbReference type="ChEBI" id="CHEBI:18420"/>
    </cofactor>
</comment>
<dbReference type="GeneID" id="41595653"/>
<feature type="binding site" evidence="8">
    <location>
        <begin position="12"/>
        <end position="14"/>
    </location>
    <ligand>
        <name>substrate</name>
    </ligand>
</feature>
<evidence type="ECO:0000256" key="1">
    <source>
        <dbReference type="ARBA" id="ARBA00022485"/>
    </source>
</evidence>
<dbReference type="GO" id="GO:1904047">
    <property type="term" value="F:S-adenosyl-L-methionine binding"/>
    <property type="evidence" value="ECO:0007669"/>
    <property type="project" value="UniProtKB-UniRule"/>
</dbReference>
<dbReference type="InterPro" id="IPR013785">
    <property type="entry name" value="Aldolase_TIM"/>
</dbReference>
<dbReference type="AlphaFoldDB" id="A0A2K5AT61"/>
<proteinExistence type="inferred from homology"/>
<evidence type="ECO:0000256" key="3">
    <source>
        <dbReference type="ARBA" id="ARBA00022723"/>
    </source>
</evidence>
<keyword evidence="1 8" id="KW-0004">4Fe-4S</keyword>
<dbReference type="InterPro" id="IPR024924">
    <property type="entry name" value="7-CO-7-deazaguanine_synth-like"/>
</dbReference>
<comment type="function">
    <text evidence="8">Catalyzes the complex heterocyclic radical-mediated conversion of 6-carboxy-5,6,7,8-tetrahydropterin (CPH4) to 7-carboxy-7-deazaguanine (CDG), a step common to the biosynthetic pathways of all 7-deazapurine-containing compounds.</text>
</comment>
<reference evidence="11" key="1">
    <citation type="submission" date="2018-01" db="EMBL/GenBank/DDBJ databases">
        <authorList>
            <person name="Kerou L M."/>
        </authorList>
    </citation>
    <scope>NUCLEOTIDE SEQUENCE [LARGE SCALE GENOMIC DNA]</scope>
    <source>
        <strain evidence="11">SCU2</strain>
    </source>
</reference>
<keyword evidence="5 8" id="KW-0408">Iron</keyword>
<dbReference type="GO" id="GO:0051539">
    <property type="term" value="F:4 iron, 4 sulfur cluster binding"/>
    <property type="evidence" value="ECO:0007669"/>
    <property type="project" value="UniProtKB-UniRule"/>
</dbReference>
<evidence type="ECO:0000313" key="10">
    <source>
        <dbReference type="EMBL" id="SPC34825.1"/>
    </source>
</evidence>
<dbReference type="UniPathway" id="UPA00391"/>
<feature type="binding site" evidence="8">
    <location>
        <position position="38"/>
    </location>
    <ligand>
        <name>[4Fe-4S] cluster</name>
        <dbReference type="ChEBI" id="CHEBI:49883"/>
        <note>4Fe-4S-S-AdoMet</note>
    </ligand>
</feature>
<keyword evidence="3 8" id="KW-0479">Metal-binding</keyword>
<evidence type="ECO:0000256" key="6">
    <source>
        <dbReference type="ARBA" id="ARBA00023014"/>
    </source>
</evidence>
<evidence type="ECO:0000259" key="9">
    <source>
        <dbReference type="PROSITE" id="PS51918"/>
    </source>
</evidence>
<evidence type="ECO:0000256" key="7">
    <source>
        <dbReference type="ARBA" id="ARBA00023239"/>
    </source>
</evidence>
<evidence type="ECO:0000256" key="4">
    <source>
        <dbReference type="ARBA" id="ARBA00022842"/>
    </source>
</evidence>
<feature type="binding site" evidence="8">
    <location>
        <begin position="37"/>
        <end position="39"/>
    </location>
    <ligand>
        <name>S-adenosyl-L-methionine</name>
        <dbReference type="ChEBI" id="CHEBI:59789"/>
    </ligand>
</feature>
<keyword evidence="2 8" id="KW-0949">S-adenosyl-L-methionine</keyword>
<keyword evidence="11" id="KW-1185">Reference proteome</keyword>
<protein>
    <recommendedName>
        <fullName evidence="8">7-carboxy-7-deazaguanine synthase</fullName>
        <shortName evidence="8">CDG synthase</shortName>
        <ecNumber evidence="8">4.3.99.3</ecNumber>
    </recommendedName>
    <alternativeName>
        <fullName evidence="8">Archaeosine biosynthesis protein QueE</fullName>
    </alternativeName>
</protein>
<feature type="binding site" evidence="8">
    <location>
        <position position="77"/>
    </location>
    <ligand>
        <name>S-adenosyl-L-methionine</name>
        <dbReference type="ChEBI" id="CHEBI:59789"/>
    </ligand>
</feature>
<dbReference type="Proteomes" id="UP000236248">
    <property type="component" value="Chromosome NCAV"/>
</dbReference>
<organism evidence="10 11">
    <name type="scientific">Candidatus Nitrosocaldus cavascurensis</name>
    <dbReference type="NCBI Taxonomy" id="2058097"/>
    <lineage>
        <taxon>Archaea</taxon>
        <taxon>Nitrososphaerota</taxon>
        <taxon>Nitrososphaeria</taxon>
        <taxon>Candidatus Nitrosocaldales</taxon>
        <taxon>Candidatus Nitrosocaldaceae</taxon>
        <taxon>Candidatus Nitrosocaldus</taxon>
    </lineage>
</organism>
<comment type="cofactor">
    <cofactor evidence="8">
        <name>[4Fe-4S] cluster</name>
        <dbReference type="ChEBI" id="CHEBI:49883"/>
    </cofactor>
    <text evidence="8">Binds 1 [4Fe-4S] cluster. The cluster is coordinated with 3 cysteines and an exchangeable S-adenosyl-L-methionine.</text>
</comment>
<comment type="pathway">
    <text evidence="8">Purine metabolism; 7-cyano-7-deazaguanine biosynthesis.</text>
</comment>
<dbReference type="SUPFAM" id="SSF102114">
    <property type="entry name" value="Radical SAM enzymes"/>
    <property type="match status" value="1"/>
</dbReference>
<dbReference type="GO" id="GO:0000287">
    <property type="term" value="F:magnesium ion binding"/>
    <property type="evidence" value="ECO:0007669"/>
    <property type="project" value="UniProtKB-UniRule"/>
</dbReference>
<evidence type="ECO:0000256" key="2">
    <source>
        <dbReference type="ARBA" id="ARBA00022691"/>
    </source>
</evidence>
<evidence type="ECO:0000256" key="5">
    <source>
        <dbReference type="ARBA" id="ARBA00023004"/>
    </source>
</evidence>
<feature type="binding site" evidence="8">
    <location>
        <position position="238"/>
    </location>
    <ligand>
        <name>substrate</name>
    </ligand>
</feature>
<evidence type="ECO:0000256" key="8">
    <source>
        <dbReference type="HAMAP-Rule" id="MF_00917"/>
    </source>
</evidence>
<dbReference type="InterPro" id="IPR007197">
    <property type="entry name" value="rSAM"/>
</dbReference>
<dbReference type="KEGG" id="ncv:NCAV_1662"/>
<dbReference type="RefSeq" id="WP_103286586.1">
    <property type="nucleotide sequence ID" value="NZ_LT981265.1"/>
</dbReference>
<dbReference type="EC" id="4.3.99.3" evidence="8"/>
<accession>A0A2K5AT61</accession>
<dbReference type="Gene3D" id="3.20.20.70">
    <property type="entry name" value="Aldolase class I"/>
    <property type="match status" value="1"/>
</dbReference>
<dbReference type="PANTHER" id="PTHR42836:SF1">
    <property type="entry name" value="7-CARBOXY-7-DEAZAGUANINE SYNTHASE"/>
    <property type="match status" value="1"/>
</dbReference>
<feature type="binding site" evidence="8">
    <location>
        <position position="35"/>
    </location>
    <ligand>
        <name>[4Fe-4S] cluster</name>
        <dbReference type="ChEBI" id="CHEBI:49883"/>
        <note>4Fe-4S-S-AdoMet</note>
    </ligand>
</feature>
<dbReference type="Pfam" id="PF13353">
    <property type="entry name" value="Fer4_12"/>
    <property type="match status" value="1"/>
</dbReference>
<dbReference type="PROSITE" id="PS51918">
    <property type="entry name" value="RADICAL_SAM"/>
    <property type="match status" value="1"/>
</dbReference>
<comment type="caution">
    <text evidence="8">Lacks conserved residue(s) required for the propagation of feature annotation.</text>
</comment>